<organism evidence="2 3">
    <name type="scientific">Acinetobacter pollinis</name>
    <dbReference type="NCBI Taxonomy" id="2605270"/>
    <lineage>
        <taxon>Bacteria</taxon>
        <taxon>Pseudomonadati</taxon>
        <taxon>Pseudomonadota</taxon>
        <taxon>Gammaproteobacteria</taxon>
        <taxon>Moraxellales</taxon>
        <taxon>Moraxellaceae</taxon>
        <taxon>Acinetobacter</taxon>
    </lineage>
</organism>
<feature type="region of interest" description="Disordered" evidence="1">
    <location>
        <begin position="1"/>
        <end position="40"/>
    </location>
</feature>
<evidence type="ECO:0000256" key="1">
    <source>
        <dbReference type="SAM" id="MobiDB-lite"/>
    </source>
</evidence>
<name>A0ABU6DU73_9GAMM</name>
<protein>
    <submittedName>
        <fullName evidence="2">Uncharacterized protein</fullName>
    </submittedName>
</protein>
<dbReference type="Proteomes" id="UP001339883">
    <property type="component" value="Unassembled WGS sequence"/>
</dbReference>
<dbReference type="EMBL" id="VTDN01000007">
    <property type="protein sequence ID" value="MEB5477280.1"/>
    <property type="molecule type" value="Genomic_DNA"/>
</dbReference>
<keyword evidence="3" id="KW-1185">Reference proteome</keyword>
<comment type="caution">
    <text evidence="2">The sequence shown here is derived from an EMBL/GenBank/DDBJ whole genome shotgun (WGS) entry which is preliminary data.</text>
</comment>
<dbReference type="RefSeq" id="WP_325775657.1">
    <property type="nucleotide sequence ID" value="NZ_VTDN01000007.1"/>
</dbReference>
<accession>A0ABU6DU73</accession>
<reference evidence="2 3" key="1">
    <citation type="submission" date="2019-08" db="EMBL/GenBank/DDBJ databases">
        <title>Five species of Acinetobacter isolated from floral nectar and animal pollinators.</title>
        <authorList>
            <person name="Hendry T.A."/>
        </authorList>
    </citation>
    <scope>NUCLEOTIDE SEQUENCE [LARGE SCALE GENOMIC DNA]</scope>
    <source>
        <strain evidence="2 3">MD18.27</strain>
    </source>
</reference>
<feature type="compositionally biased region" description="Acidic residues" evidence="1">
    <location>
        <begin position="14"/>
        <end position="29"/>
    </location>
</feature>
<sequence>MARETKTPGQIEDPNLDDVQEETQQEEQAQETNAVSEASVEQLERIEASLVSLHAKLDSILEQSGLTITEAKRWVHDPKLGHVLK</sequence>
<evidence type="ECO:0000313" key="2">
    <source>
        <dbReference type="EMBL" id="MEB5477280.1"/>
    </source>
</evidence>
<gene>
    <name evidence="2" type="ORF">I2F25_09535</name>
</gene>
<proteinExistence type="predicted"/>
<evidence type="ECO:0000313" key="3">
    <source>
        <dbReference type="Proteomes" id="UP001339883"/>
    </source>
</evidence>